<evidence type="ECO:0000313" key="2">
    <source>
        <dbReference type="Proteomes" id="UP000289437"/>
    </source>
</evidence>
<proteinExistence type="predicted"/>
<dbReference type="EMBL" id="RDSM01000001">
    <property type="protein sequence ID" value="RXH56919.1"/>
    <property type="molecule type" value="Genomic_DNA"/>
</dbReference>
<organism evidence="1 2">
    <name type="scientific">Granulicella sibirica</name>
    <dbReference type="NCBI Taxonomy" id="2479048"/>
    <lineage>
        <taxon>Bacteria</taxon>
        <taxon>Pseudomonadati</taxon>
        <taxon>Acidobacteriota</taxon>
        <taxon>Terriglobia</taxon>
        <taxon>Terriglobales</taxon>
        <taxon>Acidobacteriaceae</taxon>
        <taxon>Granulicella</taxon>
    </lineage>
</organism>
<name>A0A4Q0T4J4_9BACT</name>
<evidence type="ECO:0000313" key="1">
    <source>
        <dbReference type="EMBL" id="RXH56919.1"/>
    </source>
</evidence>
<reference evidence="1 2" key="1">
    <citation type="submission" date="2018-11" db="EMBL/GenBank/DDBJ databases">
        <authorList>
            <person name="Mardanov A.V."/>
            <person name="Ravin N.V."/>
            <person name="Dedysh S.N."/>
        </authorList>
    </citation>
    <scope>NUCLEOTIDE SEQUENCE [LARGE SCALE GENOMIC DNA]</scope>
    <source>
        <strain evidence="1 2">AF10</strain>
    </source>
</reference>
<sequence length="40" mass="4275">MSGSAVQIRHYPVTVSAESHALTWNATGHKPGKAAWLKDA</sequence>
<dbReference type="Proteomes" id="UP000289437">
    <property type="component" value="Unassembled WGS sequence"/>
</dbReference>
<dbReference type="AlphaFoldDB" id="A0A4Q0T4J4"/>
<protein>
    <submittedName>
        <fullName evidence="1">Uncharacterized protein</fullName>
    </submittedName>
</protein>
<accession>A0A4Q0T4J4</accession>
<keyword evidence="2" id="KW-1185">Reference proteome</keyword>
<reference evidence="2" key="2">
    <citation type="submission" date="2019-02" db="EMBL/GenBank/DDBJ databases">
        <title>Granulicella sibirica sp. nov., a psychrotolerant acidobacterium isolated from an organic soil layer in forested tundra, West Siberia.</title>
        <authorList>
            <person name="Oshkin I.Y."/>
            <person name="Kulichevskaya I.S."/>
            <person name="Rijpstra W.I.C."/>
            <person name="Sinninghe Damste J.S."/>
            <person name="Rakitin A.L."/>
            <person name="Ravin N.V."/>
            <person name="Dedysh S.N."/>
        </authorList>
    </citation>
    <scope>NUCLEOTIDE SEQUENCE [LARGE SCALE GENOMIC DNA]</scope>
    <source>
        <strain evidence="2">AF10</strain>
    </source>
</reference>
<comment type="caution">
    <text evidence="1">The sequence shown here is derived from an EMBL/GenBank/DDBJ whole genome shotgun (WGS) entry which is preliminary data.</text>
</comment>
<gene>
    <name evidence="1" type="ORF">GRAN_0229</name>
</gene>